<dbReference type="AlphaFoldDB" id="A0A411PI29"/>
<dbReference type="OrthoDB" id="5453932at2"/>
<evidence type="ECO:0000256" key="1">
    <source>
        <dbReference type="SAM" id="Phobius"/>
    </source>
</evidence>
<gene>
    <name evidence="3" type="ORF">EXU30_10665</name>
</gene>
<sequence length="265" mass="30351">MTTYARIPPNLLTRLGSYCLTAITAILLTITLVSTTQATQIDRIITISTQEWPPYQMQTGNDQTGAAIDALACVMRRLQQPYKVIFLPWGRAQFAVEQGKYDGFFSAAKNDQRDSYAVFSEPFIAQTWNYYLLKGTQVPLDPQTIKQQAYFGSRKHSNTTYWLKQNDFQLIHQADHINELLALLQKGRIDAMMENKLLFEDAIAKAGLPMEMFEVVHNRTLPLGVYFGNQFVKRYPEFVEQFNRHTHACRFEETPTMATGKTTSN</sequence>
<feature type="domain" description="Solute-binding protein family 3/N-terminal" evidence="2">
    <location>
        <begin position="47"/>
        <end position="242"/>
    </location>
</feature>
<dbReference type="KEGG" id="smai:EXU30_10665"/>
<dbReference type="PANTHER" id="PTHR38834">
    <property type="entry name" value="PERIPLASMIC SUBSTRATE BINDING PROTEIN FAMILY 3"/>
    <property type="match status" value="1"/>
</dbReference>
<dbReference type="Pfam" id="PF00497">
    <property type="entry name" value="SBP_bac_3"/>
    <property type="match status" value="1"/>
</dbReference>
<proteinExistence type="predicted"/>
<dbReference type="SUPFAM" id="SSF53850">
    <property type="entry name" value="Periplasmic binding protein-like II"/>
    <property type="match status" value="1"/>
</dbReference>
<keyword evidence="1" id="KW-0812">Transmembrane</keyword>
<dbReference type="RefSeq" id="WP_130599893.1">
    <property type="nucleotide sequence ID" value="NZ_CP036200.1"/>
</dbReference>
<evidence type="ECO:0000313" key="3">
    <source>
        <dbReference type="EMBL" id="QBF83104.1"/>
    </source>
</evidence>
<protein>
    <submittedName>
        <fullName evidence="3">Transporter substrate-binding domain-containing protein</fullName>
    </submittedName>
</protein>
<dbReference type="EMBL" id="CP036200">
    <property type="protein sequence ID" value="QBF83104.1"/>
    <property type="molecule type" value="Genomic_DNA"/>
</dbReference>
<evidence type="ECO:0000259" key="2">
    <source>
        <dbReference type="Pfam" id="PF00497"/>
    </source>
</evidence>
<keyword evidence="1" id="KW-0472">Membrane</keyword>
<accession>A0A411PI29</accession>
<evidence type="ECO:0000313" key="4">
    <source>
        <dbReference type="Proteomes" id="UP000291106"/>
    </source>
</evidence>
<dbReference type="PANTHER" id="PTHR38834:SF3">
    <property type="entry name" value="SOLUTE-BINDING PROTEIN FAMILY 3_N-TERMINAL DOMAIN-CONTAINING PROTEIN"/>
    <property type="match status" value="1"/>
</dbReference>
<dbReference type="Gene3D" id="3.40.190.10">
    <property type="entry name" value="Periplasmic binding protein-like II"/>
    <property type="match status" value="2"/>
</dbReference>
<keyword evidence="4" id="KW-1185">Reference proteome</keyword>
<feature type="transmembrane region" description="Helical" evidence="1">
    <location>
        <begin position="15"/>
        <end position="33"/>
    </location>
</feature>
<name>A0A411PI29_9GAMM</name>
<dbReference type="Proteomes" id="UP000291106">
    <property type="component" value="Chromosome"/>
</dbReference>
<keyword evidence="1" id="KW-1133">Transmembrane helix</keyword>
<reference evidence="3 4" key="1">
    <citation type="submission" date="2019-02" db="EMBL/GenBank/DDBJ databases">
        <title>Shewanella sp. D4-2 isolated from Dokdo Island.</title>
        <authorList>
            <person name="Baek K."/>
        </authorList>
    </citation>
    <scope>NUCLEOTIDE SEQUENCE [LARGE SCALE GENOMIC DNA]</scope>
    <source>
        <strain evidence="3 4">D4-2</strain>
    </source>
</reference>
<organism evidence="3 4">
    <name type="scientific">Shewanella maritima</name>
    <dbReference type="NCBI Taxonomy" id="2520507"/>
    <lineage>
        <taxon>Bacteria</taxon>
        <taxon>Pseudomonadati</taxon>
        <taxon>Pseudomonadota</taxon>
        <taxon>Gammaproteobacteria</taxon>
        <taxon>Alteromonadales</taxon>
        <taxon>Shewanellaceae</taxon>
        <taxon>Shewanella</taxon>
    </lineage>
</organism>
<dbReference type="InterPro" id="IPR001638">
    <property type="entry name" value="Solute-binding_3/MltF_N"/>
</dbReference>